<evidence type="ECO:0000256" key="4">
    <source>
        <dbReference type="ARBA" id="ARBA00022692"/>
    </source>
</evidence>
<evidence type="ECO:0000313" key="11">
    <source>
        <dbReference type="Proteomes" id="UP001202550"/>
    </source>
</evidence>
<feature type="transmembrane region" description="Helical" evidence="8">
    <location>
        <begin position="42"/>
        <end position="72"/>
    </location>
</feature>
<reference evidence="10 11" key="1">
    <citation type="submission" date="2022-05" db="EMBL/GenBank/DDBJ databases">
        <title>Seasonal and diel survey of microbial diversity of the Tyrrhenian coast.</title>
        <authorList>
            <person name="Gattoni G."/>
            <person name="Corral P."/>
        </authorList>
    </citation>
    <scope>NUCLEOTIDE SEQUENCE [LARGE SCALE GENOMIC DNA]</scope>
    <source>
        <strain evidence="10 11">V10</strain>
    </source>
</reference>
<evidence type="ECO:0000313" key="10">
    <source>
        <dbReference type="EMBL" id="MCL1629998.1"/>
    </source>
</evidence>
<comment type="subcellular location">
    <subcellularLocation>
        <location evidence="1">Membrane</location>
        <topology evidence="1">Multi-pass membrane protein</topology>
    </subcellularLocation>
</comment>
<dbReference type="PANTHER" id="PTHR43562:SF1">
    <property type="entry name" value="NA(+)_H(+) ANTIPORTER YJBQ-RELATED"/>
    <property type="match status" value="1"/>
</dbReference>
<feature type="transmembrane region" description="Helical" evidence="8">
    <location>
        <begin position="154"/>
        <end position="173"/>
    </location>
</feature>
<organism evidence="10 11">
    <name type="scientific">Roseinatronobacter domitianus</name>
    <dbReference type="NCBI Taxonomy" id="2940293"/>
    <lineage>
        <taxon>Bacteria</taxon>
        <taxon>Pseudomonadati</taxon>
        <taxon>Pseudomonadota</taxon>
        <taxon>Alphaproteobacteria</taxon>
        <taxon>Rhodobacterales</taxon>
        <taxon>Paracoccaceae</taxon>
        <taxon>Roseinatronobacter</taxon>
    </lineage>
</organism>
<name>A0ABT0M5R6_9RHOB</name>
<accession>A0ABT0M5R6</accession>
<evidence type="ECO:0000259" key="9">
    <source>
        <dbReference type="Pfam" id="PF00999"/>
    </source>
</evidence>
<feature type="transmembrane region" description="Helical" evidence="8">
    <location>
        <begin position="185"/>
        <end position="205"/>
    </location>
</feature>
<comment type="caution">
    <text evidence="10">The sequence shown here is derived from an EMBL/GenBank/DDBJ whole genome shotgun (WGS) entry which is preliminary data.</text>
</comment>
<sequence>MLVTFAITALGAILLAGRIRHLRLPPVLRDTMASAGQFPVRLAVFLAVSFALAGQHLGLDLVLGAFVAGAVLRALMPADLHHDLMTRLSAVGYGFLIPIFFVTSGMKLDIASMVHSPMALALVPVFVLMMLGARWLPVLWLYRNILSMRQRFALALHSGTQLPLVVEIAAIAVERGEMPDWCSASLVLAAVITLMVFPALASIVIRDRAAGQS</sequence>
<evidence type="ECO:0000256" key="5">
    <source>
        <dbReference type="ARBA" id="ARBA00022989"/>
    </source>
</evidence>
<dbReference type="Pfam" id="PF00999">
    <property type="entry name" value="Na_H_Exchanger"/>
    <property type="match status" value="1"/>
</dbReference>
<keyword evidence="3" id="KW-0050">Antiport</keyword>
<evidence type="ECO:0000256" key="7">
    <source>
        <dbReference type="ARBA" id="ARBA00023136"/>
    </source>
</evidence>
<keyword evidence="5 8" id="KW-1133">Transmembrane helix</keyword>
<keyword evidence="7 8" id="KW-0472">Membrane</keyword>
<evidence type="ECO:0000256" key="2">
    <source>
        <dbReference type="ARBA" id="ARBA00022448"/>
    </source>
</evidence>
<keyword evidence="2" id="KW-0813">Transport</keyword>
<feature type="transmembrane region" description="Helical" evidence="8">
    <location>
        <begin position="84"/>
        <end position="106"/>
    </location>
</feature>
<proteinExistence type="predicted"/>
<gene>
    <name evidence="10" type="ORF">M3N55_14780</name>
</gene>
<dbReference type="InterPro" id="IPR038770">
    <property type="entry name" value="Na+/solute_symporter_sf"/>
</dbReference>
<keyword evidence="11" id="KW-1185">Reference proteome</keyword>
<keyword evidence="4 8" id="KW-0812">Transmembrane</keyword>
<evidence type="ECO:0000256" key="1">
    <source>
        <dbReference type="ARBA" id="ARBA00004141"/>
    </source>
</evidence>
<keyword evidence="6" id="KW-0406">Ion transport</keyword>
<feature type="domain" description="Cation/H+ exchanger transmembrane" evidence="9">
    <location>
        <begin position="5"/>
        <end position="200"/>
    </location>
</feature>
<evidence type="ECO:0000256" key="6">
    <source>
        <dbReference type="ARBA" id="ARBA00023065"/>
    </source>
</evidence>
<dbReference type="Gene3D" id="1.20.1530.20">
    <property type="match status" value="1"/>
</dbReference>
<protein>
    <submittedName>
        <fullName evidence="10">Cation:proton antiporter</fullName>
    </submittedName>
</protein>
<evidence type="ECO:0000256" key="3">
    <source>
        <dbReference type="ARBA" id="ARBA00022449"/>
    </source>
</evidence>
<dbReference type="Proteomes" id="UP001202550">
    <property type="component" value="Unassembled WGS sequence"/>
</dbReference>
<dbReference type="InterPro" id="IPR006153">
    <property type="entry name" value="Cation/H_exchanger_TM"/>
</dbReference>
<evidence type="ECO:0000256" key="8">
    <source>
        <dbReference type="SAM" id="Phobius"/>
    </source>
</evidence>
<dbReference type="EMBL" id="JALZWP010000020">
    <property type="protein sequence ID" value="MCL1629998.1"/>
    <property type="molecule type" value="Genomic_DNA"/>
</dbReference>
<feature type="transmembrane region" description="Helical" evidence="8">
    <location>
        <begin position="118"/>
        <end position="142"/>
    </location>
</feature>
<dbReference type="PANTHER" id="PTHR43562">
    <property type="entry name" value="NAPA-TYPE SODIUM/HYDROGEN ANTIPORTER"/>
    <property type="match status" value="1"/>
</dbReference>